<dbReference type="EMBL" id="CABPRJ010001431">
    <property type="protein sequence ID" value="VVC36209.1"/>
    <property type="molecule type" value="Genomic_DNA"/>
</dbReference>
<proteinExistence type="predicted"/>
<accession>A0A5E4MXH8</accession>
<evidence type="ECO:0000313" key="1">
    <source>
        <dbReference type="EMBL" id="VVC36209.1"/>
    </source>
</evidence>
<reference evidence="1 2" key="1">
    <citation type="submission" date="2019-08" db="EMBL/GenBank/DDBJ databases">
        <authorList>
            <person name="Alioto T."/>
            <person name="Alioto T."/>
            <person name="Gomez Garrido J."/>
        </authorList>
    </citation>
    <scope>NUCLEOTIDE SEQUENCE [LARGE SCALE GENOMIC DNA]</scope>
</reference>
<protein>
    <submittedName>
        <fullName evidence="1">Uncharacterized protein</fullName>
    </submittedName>
</protein>
<dbReference type="AlphaFoldDB" id="A0A5E4MXH8"/>
<keyword evidence="2" id="KW-1185">Reference proteome</keyword>
<dbReference type="Proteomes" id="UP000325440">
    <property type="component" value="Unassembled WGS sequence"/>
</dbReference>
<gene>
    <name evidence="1" type="ORF">CINCED_3A016796</name>
</gene>
<sequence length="69" mass="8526">MRRPNSEYFKVAVERKPTRKRPRRRPKKWWIDEIKQGLEKLGILDWEKKVHNREEWKEVSVAAKILDEL</sequence>
<evidence type="ECO:0000313" key="2">
    <source>
        <dbReference type="Proteomes" id="UP000325440"/>
    </source>
</evidence>
<dbReference type="OrthoDB" id="6625894at2759"/>
<organism evidence="1 2">
    <name type="scientific">Cinara cedri</name>
    <dbReference type="NCBI Taxonomy" id="506608"/>
    <lineage>
        <taxon>Eukaryota</taxon>
        <taxon>Metazoa</taxon>
        <taxon>Ecdysozoa</taxon>
        <taxon>Arthropoda</taxon>
        <taxon>Hexapoda</taxon>
        <taxon>Insecta</taxon>
        <taxon>Pterygota</taxon>
        <taxon>Neoptera</taxon>
        <taxon>Paraneoptera</taxon>
        <taxon>Hemiptera</taxon>
        <taxon>Sternorrhyncha</taxon>
        <taxon>Aphidomorpha</taxon>
        <taxon>Aphidoidea</taxon>
        <taxon>Aphididae</taxon>
        <taxon>Lachninae</taxon>
        <taxon>Cinara</taxon>
    </lineage>
</organism>
<name>A0A5E4MXH8_9HEMI</name>